<protein>
    <submittedName>
        <fullName evidence="4">FxSxx-COOH system tetratricopeptide repeat protein</fullName>
    </submittedName>
</protein>
<proteinExistence type="predicted"/>
<evidence type="ECO:0000259" key="2">
    <source>
        <dbReference type="Pfam" id="PF00931"/>
    </source>
</evidence>
<dbReference type="Pfam" id="PF13374">
    <property type="entry name" value="TPR_10"/>
    <property type="match status" value="3"/>
</dbReference>
<feature type="domain" description="NB-ARC" evidence="2">
    <location>
        <begin position="190"/>
        <end position="319"/>
    </location>
</feature>
<dbReference type="SUPFAM" id="SSF48452">
    <property type="entry name" value="TPR-like"/>
    <property type="match status" value="2"/>
</dbReference>
<dbReference type="Proteomes" id="UP001596083">
    <property type="component" value="Unassembled WGS sequence"/>
</dbReference>
<feature type="region of interest" description="Disordered" evidence="1">
    <location>
        <begin position="155"/>
        <end position="174"/>
    </location>
</feature>
<reference evidence="5" key="1">
    <citation type="journal article" date="2019" name="Int. J. Syst. Evol. Microbiol.">
        <title>The Global Catalogue of Microorganisms (GCM) 10K type strain sequencing project: providing services to taxonomists for standard genome sequencing and annotation.</title>
        <authorList>
            <consortium name="The Broad Institute Genomics Platform"/>
            <consortium name="The Broad Institute Genome Sequencing Center for Infectious Disease"/>
            <person name="Wu L."/>
            <person name="Ma J."/>
        </authorList>
    </citation>
    <scope>NUCLEOTIDE SEQUENCE [LARGE SCALE GENOMIC DNA]</scope>
    <source>
        <strain evidence="5">CGMCC 4.7304</strain>
    </source>
</reference>
<name>A0ABW0Z7M0_9ACTN</name>
<sequence>MSERNSHQQQSRAHREEHREERFAVVFAGYQRPWATWIAHRLESRGHRAALQRWDPPREVPLERAIGDLLLAPGRILLVLSDWFFALGPRPEEEWSEVLRGVVAENADRFAAVNLTNRALLPATAVLEPVDLWGIGAQEAERRLLARLGLPAGRPARELPPGPGSRYPNDPPAVWGEVPRRNSRFTGRDDLLNDIQDLLTDAEPGAAVCALLGMSGIGKTQIAAEYAHRFGADYDVIWWVNSDLRGTQREHFGELAPALGLPVGSEPGERIRAVRDALRRGEPYGRWLVVFDGWDDLEGAGELLPEGPGHILITSRNRAWSTAGATPLDIPGFQRHESTGYLMRRAPQVTSAQADEVAAELGDIPLALVQAAAWLGESGMEAAEYLRMVRGGELPGPAGLDGTTGYGGHDGVPRSSLTSWSILINRLRNDQPHAVELLSLCTAFAPGRIPIGLVHTLPAAELPEHLAWLAGDLPTWTRSLDVLVSYSVFTGRDTRATIPGEPGPGQESVHMHRLVHDIVTRLTAPEERRLYRKVVRRMLAAADPGNPQDTTLWPRYAELLPHLEPSGALGSRQERVQETVLNCLRFCHASGEFRTGIALAEKVRARWSELFAPGHRRMLDLTAQQGNILRSYGSFRTAYELDRAMLEQLQAPGPDSSGSFAATTLLAATSCLAADQRYLGQYEEALRAQRQVLDTALRLFGPDDHITLNARHNLGVALRLLGRYAEGYDSDLETLRRREALLRARHPATLVSGISCARDLRLMGRYQDALARQELCARLHVQVLGPQHPQTLRARHNLVLCERRAGVPQDIGAVMAGLLEHMEQVHGRGHHATLGILVDYGNHAREHGDLGHARDLIAEGEAGFRKLLGPAHPLTIGMLTNMGLVLQTAGERAEALTMFESAYAGLAATLGPDHPSVLGCALNAATGRNFTGRLDSALALSRDNLTRARRALGADHPLTLSCEVALAADLRAQREDEEAGKVEQDALQRLTRTLGAQHPHTLSARQRVRPYWDFEPYLG</sequence>
<dbReference type="NCBIfam" id="NF040586">
    <property type="entry name" value="FxSxx_TPR"/>
    <property type="match status" value="1"/>
</dbReference>
<evidence type="ECO:0000313" key="5">
    <source>
        <dbReference type="Proteomes" id="UP001596083"/>
    </source>
</evidence>
<dbReference type="Pfam" id="PF13424">
    <property type="entry name" value="TPR_12"/>
    <property type="match status" value="2"/>
</dbReference>
<gene>
    <name evidence="4" type="primary">fxsT</name>
    <name evidence="4" type="ORF">ACFP1Z_32170</name>
</gene>
<organism evidence="4 5">
    <name type="scientific">Streptomyces gamaensis</name>
    <dbReference type="NCBI Taxonomy" id="1763542"/>
    <lineage>
        <taxon>Bacteria</taxon>
        <taxon>Bacillati</taxon>
        <taxon>Actinomycetota</taxon>
        <taxon>Actinomycetes</taxon>
        <taxon>Kitasatosporales</taxon>
        <taxon>Streptomycetaceae</taxon>
        <taxon>Streptomyces</taxon>
    </lineage>
</organism>
<dbReference type="InterPro" id="IPR011990">
    <property type="entry name" value="TPR-like_helical_dom_sf"/>
</dbReference>
<dbReference type="EMBL" id="JBHSPB010000035">
    <property type="protein sequence ID" value="MFC5724814.1"/>
    <property type="molecule type" value="Genomic_DNA"/>
</dbReference>
<accession>A0ABW0Z7M0</accession>
<evidence type="ECO:0000259" key="3">
    <source>
        <dbReference type="Pfam" id="PF13676"/>
    </source>
</evidence>
<dbReference type="Pfam" id="PF13676">
    <property type="entry name" value="TIR_2"/>
    <property type="match status" value="1"/>
</dbReference>
<dbReference type="Pfam" id="PF00931">
    <property type="entry name" value="NB-ARC"/>
    <property type="match status" value="1"/>
</dbReference>
<dbReference type="InterPro" id="IPR053137">
    <property type="entry name" value="NLR-like"/>
</dbReference>
<keyword evidence="5" id="KW-1185">Reference proteome</keyword>
<dbReference type="PANTHER" id="PTHR46082:SF6">
    <property type="entry name" value="AAA+ ATPASE DOMAIN-CONTAINING PROTEIN-RELATED"/>
    <property type="match status" value="1"/>
</dbReference>
<dbReference type="InterPro" id="IPR027417">
    <property type="entry name" value="P-loop_NTPase"/>
</dbReference>
<dbReference type="InterPro" id="IPR002182">
    <property type="entry name" value="NB-ARC"/>
</dbReference>
<dbReference type="Gene3D" id="1.25.40.10">
    <property type="entry name" value="Tetratricopeptide repeat domain"/>
    <property type="match status" value="2"/>
</dbReference>
<dbReference type="SUPFAM" id="SSF52540">
    <property type="entry name" value="P-loop containing nucleoside triphosphate hydrolases"/>
    <property type="match status" value="1"/>
</dbReference>
<comment type="caution">
    <text evidence="4">The sequence shown here is derived from an EMBL/GenBank/DDBJ whole genome shotgun (WGS) entry which is preliminary data.</text>
</comment>
<evidence type="ECO:0000256" key="1">
    <source>
        <dbReference type="SAM" id="MobiDB-lite"/>
    </source>
</evidence>
<feature type="domain" description="TIR" evidence="3">
    <location>
        <begin position="24"/>
        <end position="144"/>
    </location>
</feature>
<evidence type="ECO:0000313" key="4">
    <source>
        <dbReference type="EMBL" id="MFC5724814.1"/>
    </source>
</evidence>
<dbReference type="Gene3D" id="3.40.50.300">
    <property type="entry name" value="P-loop containing nucleotide triphosphate hydrolases"/>
    <property type="match status" value="1"/>
</dbReference>
<dbReference type="RefSeq" id="WP_390321323.1">
    <property type="nucleotide sequence ID" value="NZ_JBHSPB010000035.1"/>
</dbReference>
<dbReference type="InterPro" id="IPR000157">
    <property type="entry name" value="TIR_dom"/>
</dbReference>
<dbReference type="PANTHER" id="PTHR46082">
    <property type="entry name" value="ATP/GTP-BINDING PROTEIN-RELATED"/>
    <property type="match status" value="1"/>
</dbReference>